<proteinExistence type="predicted"/>
<reference evidence="1 2" key="1">
    <citation type="submission" date="2020-08" db="EMBL/GenBank/DDBJ databases">
        <title>Functional genomics of gut bacteria from endangered species of beetles.</title>
        <authorList>
            <person name="Carlos-Shanley C."/>
        </authorList>
    </citation>
    <scope>NUCLEOTIDE SEQUENCE [LARGE SCALE GENOMIC DNA]</scope>
    <source>
        <strain evidence="1 2">S00070</strain>
    </source>
</reference>
<protein>
    <submittedName>
        <fullName evidence="1">Uncharacterized protein</fullName>
    </submittedName>
</protein>
<organism evidence="1 2">
    <name type="scientific">Arcicella rosea</name>
    <dbReference type="NCBI Taxonomy" id="502909"/>
    <lineage>
        <taxon>Bacteria</taxon>
        <taxon>Pseudomonadati</taxon>
        <taxon>Bacteroidota</taxon>
        <taxon>Cytophagia</taxon>
        <taxon>Cytophagales</taxon>
        <taxon>Flectobacillaceae</taxon>
        <taxon>Arcicella</taxon>
    </lineage>
</organism>
<dbReference type="AlphaFoldDB" id="A0A841EHH2"/>
<comment type="caution">
    <text evidence="1">The sequence shown here is derived from an EMBL/GenBank/DDBJ whole genome shotgun (WGS) entry which is preliminary data.</text>
</comment>
<dbReference type="RefSeq" id="WP_184132650.1">
    <property type="nucleotide sequence ID" value="NZ_JACHKT010000008.1"/>
</dbReference>
<accession>A0A841EHH2</accession>
<keyword evidence="2" id="KW-1185">Reference proteome</keyword>
<evidence type="ECO:0000313" key="2">
    <source>
        <dbReference type="Proteomes" id="UP000524404"/>
    </source>
</evidence>
<dbReference type="Proteomes" id="UP000524404">
    <property type="component" value="Unassembled WGS sequence"/>
</dbReference>
<gene>
    <name evidence="1" type="ORF">HNP25_001494</name>
</gene>
<dbReference type="EMBL" id="JACHKT010000008">
    <property type="protein sequence ID" value="MBB6002842.1"/>
    <property type="molecule type" value="Genomic_DNA"/>
</dbReference>
<evidence type="ECO:0000313" key="1">
    <source>
        <dbReference type="EMBL" id="MBB6002842.1"/>
    </source>
</evidence>
<name>A0A841EHH2_9BACT</name>
<sequence length="262" mass="30967">MKIQVYIIFLLTSINSFSQIKLDYIPNASTSRIVDTLFMDINNDKLEDVLLVLKYKSYKNNLIPAGEVARSLALYVNKGNNYYQFQAINKKLLSLTYNPIKAIDSNTFLVINEPTKQDWNRYYSYFTYAEENHDWLLSKQEVYRAYYEKGEDFERKKLVRQILYPTKERIPFSEASFEKLFGDLRNIVFKEVLYAHVQVPKAYIYQSRDVKTKKYLVKGDAARVVNEEGVYVQIIFYPDPKIAKIKKIEGWLKKEDIVILEH</sequence>